<organism evidence="3 4">
    <name type="scientific">Paenibacillus thiaminolyticus</name>
    <name type="common">Bacillus thiaminolyticus</name>
    <dbReference type="NCBI Taxonomy" id="49283"/>
    <lineage>
        <taxon>Bacteria</taxon>
        <taxon>Bacillati</taxon>
        <taxon>Bacillota</taxon>
        <taxon>Bacilli</taxon>
        <taxon>Bacillales</taxon>
        <taxon>Paenibacillaceae</taxon>
        <taxon>Paenibacillus</taxon>
    </lineage>
</organism>
<sequence>MGGTGGDAMRCWEKLEERAKATFWGYLGCQLVSVGERETIVRLQAGERHLNMIGIVNGGVLASLLDNTMGIAAAANRPDDQIVTSNLNVRFVHPLRAGLLEVRAHVVHSTNRMMMVYGSVTGEDGRLGTIGTGSFRAKG</sequence>
<dbReference type="InterPro" id="IPR052061">
    <property type="entry name" value="PTE-AB_protein"/>
</dbReference>
<feature type="domain" description="Thioesterase" evidence="2">
    <location>
        <begin position="54"/>
        <end position="128"/>
    </location>
</feature>
<gene>
    <name evidence="3" type="ORF">DQX05_15125</name>
</gene>
<comment type="caution">
    <text evidence="3">The sequence shown here is derived from an EMBL/GenBank/DDBJ whole genome shotgun (WGS) entry which is preliminary data.</text>
</comment>
<dbReference type="Pfam" id="PF03061">
    <property type="entry name" value="4HBT"/>
    <property type="match status" value="1"/>
</dbReference>
<dbReference type="InterPro" id="IPR029069">
    <property type="entry name" value="HotDog_dom_sf"/>
</dbReference>
<dbReference type="Proteomes" id="UP000266177">
    <property type="component" value="Unassembled WGS sequence"/>
</dbReference>
<dbReference type="NCBIfam" id="TIGR00369">
    <property type="entry name" value="unchar_dom_1"/>
    <property type="match status" value="1"/>
</dbReference>
<dbReference type="OrthoDB" id="2139465at2"/>
<proteinExistence type="predicted"/>
<dbReference type="InterPro" id="IPR006683">
    <property type="entry name" value="Thioestr_dom"/>
</dbReference>
<accession>A0A3A3GFJ7</accession>
<dbReference type="SUPFAM" id="SSF54637">
    <property type="entry name" value="Thioesterase/thiol ester dehydrase-isomerase"/>
    <property type="match status" value="1"/>
</dbReference>
<keyword evidence="1" id="KW-0378">Hydrolase</keyword>
<dbReference type="CDD" id="cd03443">
    <property type="entry name" value="PaaI_thioesterase"/>
    <property type="match status" value="1"/>
</dbReference>
<name>A0A3A3GFJ7_PANTH</name>
<evidence type="ECO:0000313" key="4">
    <source>
        <dbReference type="Proteomes" id="UP000266177"/>
    </source>
</evidence>
<dbReference type="PANTHER" id="PTHR47260">
    <property type="entry name" value="UPF0644 PROTEIN PB2B4.06"/>
    <property type="match status" value="1"/>
</dbReference>
<dbReference type="AlphaFoldDB" id="A0A3A3GFJ7"/>
<dbReference type="InterPro" id="IPR003736">
    <property type="entry name" value="PAAI_dom"/>
</dbReference>
<evidence type="ECO:0000313" key="3">
    <source>
        <dbReference type="EMBL" id="RJG22890.1"/>
    </source>
</evidence>
<evidence type="ECO:0000259" key="2">
    <source>
        <dbReference type="Pfam" id="PF03061"/>
    </source>
</evidence>
<evidence type="ECO:0000256" key="1">
    <source>
        <dbReference type="ARBA" id="ARBA00022801"/>
    </source>
</evidence>
<dbReference type="GO" id="GO:0016289">
    <property type="term" value="F:acyl-CoA hydrolase activity"/>
    <property type="evidence" value="ECO:0007669"/>
    <property type="project" value="UniProtKB-ARBA"/>
</dbReference>
<dbReference type="EMBL" id="QYZD01000013">
    <property type="protein sequence ID" value="RJG22890.1"/>
    <property type="molecule type" value="Genomic_DNA"/>
</dbReference>
<reference evidence="3 4" key="1">
    <citation type="submission" date="2018-09" db="EMBL/GenBank/DDBJ databases">
        <title>Paenibacillus SK2017-BO5.</title>
        <authorList>
            <person name="Piskunova J.V."/>
            <person name="Dubiley S.A."/>
            <person name="Severinov K.V."/>
        </authorList>
    </citation>
    <scope>NUCLEOTIDE SEQUENCE [LARGE SCALE GENOMIC DNA]</scope>
    <source>
        <strain evidence="3 4">BO5</strain>
    </source>
</reference>
<dbReference type="Gene3D" id="3.10.129.10">
    <property type="entry name" value="Hotdog Thioesterase"/>
    <property type="match status" value="1"/>
</dbReference>
<protein>
    <submittedName>
        <fullName evidence="3">PaaI family thioesterase</fullName>
    </submittedName>
</protein>
<dbReference type="PANTHER" id="PTHR47260:SF3">
    <property type="entry name" value="THIOESTERASE FAMILY PROTEIN (AFU_ORTHOLOGUE AFUA_7G03960)"/>
    <property type="match status" value="1"/>
</dbReference>